<evidence type="ECO:0000256" key="4">
    <source>
        <dbReference type="ARBA" id="ARBA00022989"/>
    </source>
</evidence>
<evidence type="ECO:0000259" key="7">
    <source>
        <dbReference type="Pfam" id="PF02687"/>
    </source>
</evidence>
<feature type="transmembrane region" description="Helical" evidence="6">
    <location>
        <begin position="469"/>
        <end position="488"/>
    </location>
</feature>
<feature type="transmembrane region" description="Helical" evidence="6">
    <location>
        <begin position="790"/>
        <end position="812"/>
    </location>
</feature>
<protein>
    <submittedName>
        <fullName evidence="8">FtsX-like permease family protein</fullName>
    </submittedName>
</protein>
<keyword evidence="3 6" id="KW-0812">Transmembrane</keyword>
<evidence type="ECO:0000313" key="8">
    <source>
        <dbReference type="EMBL" id="MET7016146.1"/>
    </source>
</evidence>
<feature type="transmembrane region" description="Helical" evidence="6">
    <location>
        <begin position="700"/>
        <end position="722"/>
    </location>
</feature>
<feature type="transmembrane region" description="Helical" evidence="6">
    <location>
        <begin position="301"/>
        <end position="326"/>
    </location>
</feature>
<keyword evidence="5 6" id="KW-0472">Membrane</keyword>
<evidence type="ECO:0000256" key="3">
    <source>
        <dbReference type="ARBA" id="ARBA00022692"/>
    </source>
</evidence>
<evidence type="ECO:0000256" key="2">
    <source>
        <dbReference type="ARBA" id="ARBA00022475"/>
    </source>
</evidence>
<reference evidence="8 9" key="1">
    <citation type="submission" date="2024-07" db="EMBL/GenBank/DDBJ databases">
        <title>Uliginosibacterium flavum JJ3220;KACC:17644.</title>
        <authorList>
            <person name="Kim M.K."/>
        </authorList>
    </citation>
    <scope>NUCLEOTIDE SEQUENCE [LARGE SCALE GENOMIC DNA]</scope>
    <source>
        <strain evidence="8 9">KACC:17644</strain>
    </source>
</reference>
<comment type="subcellular location">
    <subcellularLocation>
        <location evidence="1">Cell membrane</location>
        <topology evidence="1">Multi-pass membrane protein</topology>
    </subcellularLocation>
</comment>
<dbReference type="InterPro" id="IPR003838">
    <property type="entry name" value="ABC3_permease_C"/>
</dbReference>
<feature type="transmembrane region" description="Helical" evidence="6">
    <location>
        <begin position="346"/>
        <end position="367"/>
    </location>
</feature>
<evidence type="ECO:0000256" key="5">
    <source>
        <dbReference type="ARBA" id="ARBA00023136"/>
    </source>
</evidence>
<dbReference type="PANTHER" id="PTHR30287">
    <property type="entry name" value="MEMBRANE COMPONENT OF PREDICTED ABC SUPERFAMILY METABOLITE UPTAKE TRANSPORTER"/>
    <property type="match status" value="1"/>
</dbReference>
<evidence type="ECO:0000313" key="9">
    <source>
        <dbReference type="Proteomes" id="UP001549691"/>
    </source>
</evidence>
<dbReference type="Pfam" id="PF02687">
    <property type="entry name" value="FtsX"/>
    <property type="match status" value="2"/>
</dbReference>
<organism evidence="8 9">
    <name type="scientific">Uliginosibacterium flavum</name>
    <dbReference type="NCBI Taxonomy" id="1396831"/>
    <lineage>
        <taxon>Bacteria</taxon>
        <taxon>Pseudomonadati</taxon>
        <taxon>Pseudomonadota</taxon>
        <taxon>Betaproteobacteria</taxon>
        <taxon>Rhodocyclales</taxon>
        <taxon>Zoogloeaceae</taxon>
        <taxon>Uliginosibacterium</taxon>
    </lineage>
</organism>
<keyword evidence="4 6" id="KW-1133">Transmembrane helix</keyword>
<feature type="transmembrane region" description="Helical" evidence="6">
    <location>
        <begin position="416"/>
        <end position="439"/>
    </location>
</feature>
<proteinExistence type="predicted"/>
<feature type="transmembrane region" description="Helical" evidence="6">
    <location>
        <begin position="256"/>
        <end position="280"/>
    </location>
</feature>
<gene>
    <name evidence="8" type="ORF">ABXR19_18320</name>
</gene>
<dbReference type="EMBL" id="JBEWZI010000029">
    <property type="protein sequence ID" value="MET7016146.1"/>
    <property type="molecule type" value="Genomic_DNA"/>
</dbReference>
<sequence>MHTLRLAFQMLRRDLRAGELSLLGVALFVAVLALTSVSFVTGRVEQALARDATQLLGADALISADHPVPAAIEAEAARLGLRIAHSITFNSMATTEAGAQLSAVKAVDAGHPLRGSLLIANQPGEAGREAGRIPAAGETWVDEQLLNALQLKAGDTLELGYLKLRIGALVTYESDRGMGFSSFSPRVLINIADLPASGLLVEGSRARYRLLVAGELPVVKSFEAWVKPQLARGEALESLDNARPELRNGLDRAGRFLRLTAMLAVVLAAVAIGLSARRYLMRHLDGAAVMRCVGARRRQLLALYLYEFLGFALLVSALACLAGFGLQAVLAELALALVKTALPAPGWLPVVHGLLVGLVLTLGFVLPQLLRLTGVPPIRALRREWGEMGAGSSALWGIGAAALAGLLLWMAGDWKLGFAVVGGFSVAIALFVGVAWLLLGFLGRARSMSVGWGLRYGIAALYRRRASSVIQVVALSLGLACILLLGLVSQDLLAGWRQQQAPDAPNRFVIGIQPEQRAPLTETLTRNGLPVSLQPMIRGRLMSINGRAVSAKDYPEERARNLVEREFNLSQGSVLPAGNSVVSGTWHGEAKEPVFSMEQGVGKTLGIAQGDQVEFQIAGQRVAGRVGSVRKLDWDSMRVNFFFIAAPSLLDAQPASYITSFYLASTQTSVVRELVAAFPNINVIDVAAVLAQIESFAGRLASMVQFVFAFALSAGIIVLLAAQQSTHDERSYEIAILRALGARNQQVRSALLAEFAALAGLAVLLANLAALGIGWGLAHYVFEMDFAPRLGLLTLSGAAALAVIVGFGWLGVRGVLRQPALEGIRAAG</sequence>
<dbReference type="Proteomes" id="UP001549691">
    <property type="component" value="Unassembled WGS sequence"/>
</dbReference>
<feature type="transmembrane region" description="Helical" evidence="6">
    <location>
        <begin position="751"/>
        <end position="778"/>
    </location>
</feature>
<dbReference type="InterPro" id="IPR038766">
    <property type="entry name" value="Membrane_comp_ABC_pdt"/>
</dbReference>
<keyword evidence="9" id="KW-1185">Reference proteome</keyword>
<dbReference type="RefSeq" id="WP_354602602.1">
    <property type="nucleotide sequence ID" value="NZ_JBEWZI010000029.1"/>
</dbReference>
<comment type="caution">
    <text evidence="8">The sequence shown here is derived from an EMBL/GenBank/DDBJ whole genome shotgun (WGS) entry which is preliminary data.</text>
</comment>
<accession>A0ABV2TQE7</accession>
<keyword evidence="2" id="KW-1003">Cell membrane</keyword>
<feature type="domain" description="ABC3 transporter permease C-terminal" evidence="7">
    <location>
        <begin position="706"/>
        <end position="819"/>
    </location>
</feature>
<dbReference type="PANTHER" id="PTHR30287:SF1">
    <property type="entry name" value="INNER MEMBRANE PROTEIN"/>
    <property type="match status" value="1"/>
</dbReference>
<evidence type="ECO:0000256" key="6">
    <source>
        <dbReference type="SAM" id="Phobius"/>
    </source>
</evidence>
<name>A0ABV2TQE7_9RHOO</name>
<feature type="transmembrane region" description="Helical" evidence="6">
    <location>
        <begin position="388"/>
        <end position="410"/>
    </location>
</feature>
<feature type="transmembrane region" description="Helical" evidence="6">
    <location>
        <begin position="20"/>
        <end position="40"/>
    </location>
</feature>
<evidence type="ECO:0000256" key="1">
    <source>
        <dbReference type="ARBA" id="ARBA00004651"/>
    </source>
</evidence>
<feature type="domain" description="ABC3 transporter permease C-terminal" evidence="7">
    <location>
        <begin position="261"/>
        <end position="376"/>
    </location>
</feature>